<dbReference type="AlphaFoldDB" id="A0A2M7QBJ1"/>
<evidence type="ECO:0000256" key="4">
    <source>
        <dbReference type="ARBA" id="ARBA00022490"/>
    </source>
</evidence>
<dbReference type="EMBL" id="PFLC01000011">
    <property type="protein sequence ID" value="PIY63230.1"/>
    <property type="molecule type" value="Genomic_DNA"/>
</dbReference>
<dbReference type="CDD" id="cd05015">
    <property type="entry name" value="SIS_PGI_1"/>
    <property type="match status" value="1"/>
</dbReference>
<keyword evidence="4 8" id="KW-0963">Cytoplasm</keyword>
<dbReference type="UniPathway" id="UPA00109">
    <property type="reaction ID" value="UER00181"/>
</dbReference>
<dbReference type="GO" id="GO:0051156">
    <property type="term" value="P:glucose 6-phosphate metabolic process"/>
    <property type="evidence" value="ECO:0007669"/>
    <property type="project" value="TreeGrafter"/>
</dbReference>
<dbReference type="PROSITE" id="PS00765">
    <property type="entry name" value="P_GLUCOSE_ISOMERASE_1"/>
    <property type="match status" value="1"/>
</dbReference>
<dbReference type="GO" id="GO:0005829">
    <property type="term" value="C:cytosol"/>
    <property type="evidence" value="ECO:0007669"/>
    <property type="project" value="TreeGrafter"/>
</dbReference>
<evidence type="ECO:0000256" key="5">
    <source>
        <dbReference type="ARBA" id="ARBA00023152"/>
    </source>
</evidence>
<dbReference type="PROSITE" id="PS51463">
    <property type="entry name" value="P_GLUCOSE_ISOMERASE_3"/>
    <property type="match status" value="1"/>
</dbReference>
<accession>A0A2M7QBJ1</accession>
<dbReference type="PANTHER" id="PTHR11469">
    <property type="entry name" value="GLUCOSE-6-PHOSPHATE ISOMERASE"/>
    <property type="match status" value="1"/>
</dbReference>
<dbReference type="Pfam" id="PF00342">
    <property type="entry name" value="PGI"/>
    <property type="match status" value="1"/>
</dbReference>
<comment type="catalytic activity">
    <reaction evidence="7 8 9">
        <text>alpha-D-glucose 6-phosphate = beta-D-fructose 6-phosphate</text>
        <dbReference type="Rhea" id="RHEA:11816"/>
        <dbReference type="ChEBI" id="CHEBI:57634"/>
        <dbReference type="ChEBI" id="CHEBI:58225"/>
        <dbReference type="EC" id="5.3.1.9"/>
    </reaction>
</comment>
<comment type="function">
    <text evidence="8">Catalyzes the reversible isomerization of glucose-6-phosphate to fructose-6-phosphate.</text>
</comment>
<reference evidence="11" key="1">
    <citation type="submission" date="2017-09" db="EMBL/GenBank/DDBJ databases">
        <title>Depth-based differentiation of microbial function through sediment-hosted aquifers and enrichment of novel symbionts in the deep terrestrial subsurface.</title>
        <authorList>
            <person name="Probst A.J."/>
            <person name="Ladd B."/>
            <person name="Jarett J.K."/>
            <person name="Geller-Mcgrath D.E."/>
            <person name="Sieber C.M.K."/>
            <person name="Emerson J.B."/>
            <person name="Anantharaman K."/>
            <person name="Thomas B.C."/>
            <person name="Malmstrom R."/>
            <person name="Stieglmeier M."/>
            <person name="Klingl A."/>
            <person name="Woyke T."/>
            <person name="Ryan C.M."/>
            <person name="Banfield J.F."/>
        </authorList>
    </citation>
    <scope>NUCLEOTIDE SEQUENCE [LARGE SCALE GENOMIC DNA]</scope>
</reference>
<sequence>MPKEKPLFYDHRSMLKERVGVAGVRSIDLVRLSKRLEKAQAKLKLAAADGSVGWLTVPERRADCREVKSLARKMSAGLKTLVVIGIGGSDLGAKTLVRALKPASRGLDVRFVGSNTDPEEIADLLRTVDLKTALLNVVSKSGGTIEPMSTFLLLRDRLMRRVGRKSHARQVVATTDRTSGVLRTIADREGYATLPVPDDVGGRFSVLTPVGLFPAACAGIAVDGLLRGAVEVRDSFLSTSVGRNDALNFAGLHYLGYARRGQRITVLMPYAARLDLLSSWFRQLWGESLGKEINVDGRIVGHGLTPVAALGATDQHSQIQLYNEGPFDKMITFIEVGRMREDFSLPNPFPDLEGVSYLAGKSFGEILRAERRATAMALEDNGRPNGVLHIPEISPETVGGLMTFLMLSTAVMAELLDVNAYNQPGVEKGKRIISALLGRKGFKL</sequence>
<dbReference type="Gene3D" id="3.40.50.10490">
    <property type="entry name" value="Glucose-6-phosphate isomerase like protein, domain 1"/>
    <property type="match status" value="2"/>
</dbReference>
<evidence type="ECO:0000313" key="10">
    <source>
        <dbReference type="EMBL" id="PIY63230.1"/>
    </source>
</evidence>
<evidence type="ECO:0000256" key="7">
    <source>
        <dbReference type="ARBA" id="ARBA00029321"/>
    </source>
</evidence>
<keyword evidence="6 8" id="KW-0413">Isomerase</keyword>
<dbReference type="SUPFAM" id="SSF53697">
    <property type="entry name" value="SIS domain"/>
    <property type="match status" value="1"/>
</dbReference>
<dbReference type="CDD" id="cd05016">
    <property type="entry name" value="SIS_PGI_2"/>
    <property type="match status" value="1"/>
</dbReference>
<dbReference type="UniPathway" id="UPA00138"/>
<comment type="caution">
    <text evidence="10">The sequence shown here is derived from an EMBL/GenBank/DDBJ whole genome shotgun (WGS) entry which is preliminary data.</text>
</comment>
<evidence type="ECO:0000313" key="11">
    <source>
        <dbReference type="Proteomes" id="UP000230973"/>
    </source>
</evidence>
<dbReference type="PRINTS" id="PR00662">
    <property type="entry name" value="G6PISOMERASE"/>
</dbReference>
<dbReference type="PANTHER" id="PTHR11469:SF1">
    <property type="entry name" value="GLUCOSE-6-PHOSPHATE ISOMERASE"/>
    <property type="match status" value="1"/>
</dbReference>
<dbReference type="InterPro" id="IPR046348">
    <property type="entry name" value="SIS_dom_sf"/>
</dbReference>
<dbReference type="FunFam" id="3.40.50.10490:FF:000016">
    <property type="entry name" value="Glucose-6-phosphate isomerase"/>
    <property type="match status" value="1"/>
</dbReference>
<dbReference type="PROSITE" id="PS00174">
    <property type="entry name" value="P_GLUCOSE_ISOMERASE_2"/>
    <property type="match status" value="1"/>
</dbReference>
<dbReference type="InterPro" id="IPR001672">
    <property type="entry name" value="G6P_Isomerase"/>
</dbReference>
<dbReference type="GO" id="GO:0006096">
    <property type="term" value="P:glycolytic process"/>
    <property type="evidence" value="ECO:0007669"/>
    <property type="project" value="UniProtKB-UniRule"/>
</dbReference>
<dbReference type="InterPro" id="IPR035482">
    <property type="entry name" value="SIS_PGI_2"/>
</dbReference>
<evidence type="ECO:0000256" key="1">
    <source>
        <dbReference type="ARBA" id="ARBA00004926"/>
    </source>
</evidence>
<dbReference type="GO" id="GO:0004347">
    <property type="term" value="F:glucose-6-phosphate isomerase activity"/>
    <property type="evidence" value="ECO:0007669"/>
    <property type="project" value="UniProtKB-UniRule"/>
</dbReference>
<evidence type="ECO:0000256" key="3">
    <source>
        <dbReference type="ARBA" id="ARBA00022432"/>
    </source>
</evidence>
<evidence type="ECO:0000256" key="9">
    <source>
        <dbReference type="RuleBase" id="RU000612"/>
    </source>
</evidence>
<dbReference type="InterPro" id="IPR018189">
    <property type="entry name" value="Phosphoglucose_isomerase_CS"/>
</dbReference>
<name>A0A2M7QBJ1_9BACT</name>
<feature type="active site" description="Proton donor" evidence="8">
    <location>
        <position position="287"/>
    </location>
</feature>
<dbReference type="GO" id="GO:0097367">
    <property type="term" value="F:carbohydrate derivative binding"/>
    <property type="evidence" value="ECO:0007669"/>
    <property type="project" value="InterPro"/>
</dbReference>
<dbReference type="HAMAP" id="MF_00473">
    <property type="entry name" value="G6P_isomerase"/>
    <property type="match status" value="1"/>
</dbReference>
<keyword evidence="3 8" id="KW-0312">Gluconeogenesis</keyword>
<dbReference type="EC" id="5.3.1.9" evidence="8"/>
<keyword evidence="5 8" id="KW-0324">Glycolysis</keyword>
<evidence type="ECO:0000256" key="2">
    <source>
        <dbReference type="ARBA" id="ARBA00006604"/>
    </source>
</evidence>
<protein>
    <recommendedName>
        <fullName evidence="8">Glucose-6-phosphate isomerase</fullName>
        <shortName evidence="8">GPI</shortName>
        <ecNumber evidence="8">5.3.1.9</ecNumber>
    </recommendedName>
    <alternativeName>
        <fullName evidence="8">Phosphoglucose isomerase</fullName>
        <shortName evidence="8">PGI</shortName>
    </alternativeName>
    <alternativeName>
        <fullName evidence="8">Phosphohexose isomerase</fullName>
        <shortName evidence="8">PHI</shortName>
    </alternativeName>
</protein>
<dbReference type="Proteomes" id="UP000230973">
    <property type="component" value="Unassembled WGS sequence"/>
</dbReference>
<dbReference type="GO" id="GO:0048029">
    <property type="term" value="F:monosaccharide binding"/>
    <property type="evidence" value="ECO:0007669"/>
    <property type="project" value="TreeGrafter"/>
</dbReference>
<dbReference type="InterPro" id="IPR035476">
    <property type="entry name" value="SIS_PGI_1"/>
</dbReference>
<evidence type="ECO:0000256" key="8">
    <source>
        <dbReference type="HAMAP-Rule" id="MF_00473"/>
    </source>
</evidence>
<organism evidence="10 11">
    <name type="scientific">Candidatus Uhrbacteria bacterium CG_4_10_14_0_8_um_filter_58_22</name>
    <dbReference type="NCBI Taxonomy" id="1975029"/>
    <lineage>
        <taxon>Bacteria</taxon>
        <taxon>Candidatus Uhriibacteriota</taxon>
    </lineage>
</organism>
<comment type="subcellular location">
    <subcellularLocation>
        <location evidence="8">Cytoplasm</location>
    </subcellularLocation>
</comment>
<comment type="pathway">
    <text evidence="1 8 9">Carbohydrate degradation; glycolysis; D-glyceraldehyde 3-phosphate and glycerone phosphate from D-glucose: step 2/4.</text>
</comment>
<feature type="active site" evidence="8">
    <location>
        <position position="430"/>
    </location>
</feature>
<dbReference type="GO" id="GO:0006094">
    <property type="term" value="P:gluconeogenesis"/>
    <property type="evidence" value="ECO:0007669"/>
    <property type="project" value="UniProtKB-UniRule"/>
</dbReference>
<comment type="pathway">
    <text evidence="8">Carbohydrate biosynthesis; gluconeogenesis.</text>
</comment>
<gene>
    <name evidence="8" type="primary">pgi</name>
    <name evidence="10" type="ORF">COY93_00925</name>
</gene>
<comment type="similarity">
    <text evidence="2 8 9">Belongs to the GPI family.</text>
</comment>
<proteinExistence type="inferred from homology"/>
<feature type="active site" evidence="8">
    <location>
        <position position="316"/>
    </location>
</feature>
<evidence type="ECO:0000256" key="6">
    <source>
        <dbReference type="ARBA" id="ARBA00023235"/>
    </source>
</evidence>